<organism evidence="1 2">
    <name type="scientific">Trifolium medium</name>
    <dbReference type="NCBI Taxonomy" id="97028"/>
    <lineage>
        <taxon>Eukaryota</taxon>
        <taxon>Viridiplantae</taxon>
        <taxon>Streptophyta</taxon>
        <taxon>Embryophyta</taxon>
        <taxon>Tracheophyta</taxon>
        <taxon>Spermatophyta</taxon>
        <taxon>Magnoliopsida</taxon>
        <taxon>eudicotyledons</taxon>
        <taxon>Gunneridae</taxon>
        <taxon>Pentapetalae</taxon>
        <taxon>rosids</taxon>
        <taxon>fabids</taxon>
        <taxon>Fabales</taxon>
        <taxon>Fabaceae</taxon>
        <taxon>Papilionoideae</taxon>
        <taxon>50 kb inversion clade</taxon>
        <taxon>NPAAA clade</taxon>
        <taxon>Hologalegina</taxon>
        <taxon>IRL clade</taxon>
        <taxon>Trifolieae</taxon>
        <taxon>Trifolium</taxon>
    </lineage>
</organism>
<evidence type="ECO:0000313" key="2">
    <source>
        <dbReference type="Proteomes" id="UP000265520"/>
    </source>
</evidence>
<feature type="non-terminal residue" evidence="1">
    <location>
        <position position="54"/>
    </location>
</feature>
<protein>
    <submittedName>
        <fullName evidence="1">Uncharacterized protein</fullName>
    </submittedName>
</protein>
<proteinExistence type="predicted"/>
<evidence type="ECO:0000313" key="1">
    <source>
        <dbReference type="EMBL" id="MCI30345.1"/>
    </source>
</evidence>
<accession>A0A392R469</accession>
<comment type="caution">
    <text evidence="1">The sequence shown here is derived from an EMBL/GenBank/DDBJ whole genome shotgun (WGS) entry which is preliminary data.</text>
</comment>
<dbReference type="Proteomes" id="UP000265520">
    <property type="component" value="Unassembled WGS sequence"/>
</dbReference>
<sequence length="54" mass="6169">MKPMSWSSATYDQCLQPCLKGDYLGRLTTVVRRMDVLQAWRHWGVKALGNDDLG</sequence>
<dbReference type="AlphaFoldDB" id="A0A392R469"/>
<reference evidence="1 2" key="1">
    <citation type="journal article" date="2018" name="Front. Plant Sci.">
        <title>Red Clover (Trifolium pratense) and Zigzag Clover (T. medium) - A Picture of Genomic Similarities and Differences.</title>
        <authorList>
            <person name="Dluhosova J."/>
            <person name="Istvanek J."/>
            <person name="Nedelnik J."/>
            <person name="Repkova J."/>
        </authorList>
    </citation>
    <scope>NUCLEOTIDE SEQUENCE [LARGE SCALE GENOMIC DNA]</scope>
    <source>
        <strain evidence="2">cv. 10/8</strain>
        <tissue evidence="1">Leaf</tissue>
    </source>
</reference>
<keyword evidence="2" id="KW-1185">Reference proteome</keyword>
<dbReference type="EMBL" id="LXQA010178877">
    <property type="protein sequence ID" value="MCI30345.1"/>
    <property type="molecule type" value="Genomic_DNA"/>
</dbReference>
<name>A0A392R469_9FABA</name>